<dbReference type="Pfam" id="PF12867">
    <property type="entry name" value="DinB_2"/>
    <property type="match status" value="1"/>
</dbReference>
<dbReference type="InterPro" id="IPR034660">
    <property type="entry name" value="DinB/YfiT-like"/>
</dbReference>
<accession>A0ABQ3VKV1</accession>
<sequence length="173" mass="19481">MMEQTPSLMTFYTGWKTYQQSLIETTAPLTPEQLALPAASHQWTIGMVAQHIIANRVWWFQVWMGEGSPYLAPIAHWDPADEVEQPELGAAELVAGLESTWGMIAEALARWTAADLGHVFQPPAALREEEREHFPSFTRQWIIWHVLEHEIHHGGELSLALGGYGLPGIYGRL</sequence>
<dbReference type="Proteomes" id="UP000635565">
    <property type="component" value="Unassembled WGS sequence"/>
</dbReference>
<organism evidence="2 3">
    <name type="scientific">Dictyobacter formicarum</name>
    <dbReference type="NCBI Taxonomy" id="2778368"/>
    <lineage>
        <taxon>Bacteria</taxon>
        <taxon>Bacillati</taxon>
        <taxon>Chloroflexota</taxon>
        <taxon>Ktedonobacteria</taxon>
        <taxon>Ktedonobacterales</taxon>
        <taxon>Dictyobacteraceae</taxon>
        <taxon>Dictyobacter</taxon>
    </lineage>
</organism>
<name>A0ABQ3VKV1_9CHLR</name>
<feature type="domain" description="DinB-like" evidence="1">
    <location>
        <begin position="19"/>
        <end position="156"/>
    </location>
</feature>
<gene>
    <name evidence="2" type="ORF">KSZ_37320</name>
</gene>
<dbReference type="RefSeq" id="WP_201363368.1">
    <property type="nucleotide sequence ID" value="NZ_BNJJ01000010.1"/>
</dbReference>
<dbReference type="Gene3D" id="1.20.120.450">
    <property type="entry name" value="dinb family like domain"/>
    <property type="match status" value="1"/>
</dbReference>
<dbReference type="SUPFAM" id="SSF109854">
    <property type="entry name" value="DinB/YfiT-like putative metalloenzymes"/>
    <property type="match status" value="1"/>
</dbReference>
<dbReference type="InterPro" id="IPR024775">
    <property type="entry name" value="DinB-like"/>
</dbReference>
<protein>
    <recommendedName>
        <fullName evidence="1">DinB-like domain-containing protein</fullName>
    </recommendedName>
</protein>
<evidence type="ECO:0000313" key="2">
    <source>
        <dbReference type="EMBL" id="GHO85726.1"/>
    </source>
</evidence>
<comment type="caution">
    <text evidence="2">The sequence shown here is derived from an EMBL/GenBank/DDBJ whole genome shotgun (WGS) entry which is preliminary data.</text>
</comment>
<proteinExistence type="predicted"/>
<dbReference type="EMBL" id="BNJJ01000010">
    <property type="protein sequence ID" value="GHO85726.1"/>
    <property type="molecule type" value="Genomic_DNA"/>
</dbReference>
<evidence type="ECO:0000259" key="1">
    <source>
        <dbReference type="Pfam" id="PF12867"/>
    </source>
</evidence>
<keyword evidence="3" id="KW-1185">Reference proteome</keyword>
<evidence type="ECO:0000313" key="3">
    <source>
        <dbReference type="Proteomes" id="UP000635565"/>
    </source>
</evidence>
<reference evidence="2 3" key="1">
    <citation type="journal article" date="2021" name="Int. J. Syst. Evol. Microbiol.">
        <title>Reticulibacter mediterranei gen. nov., sp. nov., within the new family Reticulibacteraceae fam. nov., and Ktedonospora formicarum gen. nov., sp. nov., Ktedonobacter robiniae sp. nov., Dictyobacter formicarum sp. nov. and Dictyobacter arantiisoli sp. nov., belonging to the class Ktedonobacteria.</title>
        <authorList>
            <person name="Yabe S."/>
            <person name="Zheng Y."/>
            <person name="Wang C.M."/>
            <person name="Sakai Y."/>
            <person name="Abe K."/>
            <person name="Yokota A."/>
            <person name="Donadio S."/>
            <person name="Cavaletti L."/>
            <person name="Monciardini P."/>
        </authorList>
    </citation>
    <scope>NUCLEOTIDE SEQUENCE [LARGE SCALE GENOMIC DNA]</scope>
    <source>
        <strain evidence="2 3">SOSP1-9</strain>
    </source>
</reference>